<dbReference type="PROSITE" id="PS00108">
    <property type="entry name" value="PROTEIN_KINASE_ST"/>
    <property type="match status" value="1"/>
</dbReference>
<evidence type="ECO:0000256" key="5">
    <source>
        <dbReference type="ARBA" id="ARBA00022840"/>
    </source>
</evidence>
<keyword evidence="2" id="KW-0808">Transferase</keyword>
<proteinExistence type="predicted"/>
<dbReference type="PRINTS" id="PR00109">
    <property type="entry name" value="TYRKINASE"/>
</dbReference>
<feature type="region of interest" description="Disordered" evidence="7">
    <location>
        <begin position="522"/>
        <end position="637"/>
    </location>
</feature>
<sequence>MGCINSKDNHVVLDDLTAASGKQSPGAIHVPPIVLPNDVPISKARAEGLPKGAIPALQTSTEIVLGSAPASPMNPSRVSSHRRGSGFNGDGRDSGLSVETSSKSRVGADFANIIDDQGMLNTVASRQMSQLSRYSVRSESGSVVITPELGPRAPFQLKKLIGKGGFGNVYLAQMNTGEYVAVKIIQGYNDAEQPDEKNWELRKERMAQMEAVLMSAIEHENIVQTHKVTAHQGAQVDPELSALEKQLLRNYGGSNNKEDSGLPDFEWHITMEYCDKGSLSHALSNFMLHTPKDAQFVQWDAWASLEILKEVTQSLIFLHEERILHGDLKAANVLLKSSDLDRRKYISKVSDFGLSRVLQSNKNHIKTQTFGTVTHVPPELLAKGMLTAKADVYAIGVLMWEIFTSEKVFKQLSDSEVILAVVTRQARPLFPTDVPSRYKFLAERCWSEMMELRPTLPAILAELQKLQDTLCPDGPDSAFITIRVYPSRVKALTENIKRRAAAAQQACGSAPAHTTSAKSVSFANNAPASGSPKTQHTSGRANGSAGGATTSPLRLGSSTGASRSFSNGSSTARVASSSGSRTKTNNASLPMSPLAPTNVGSPARAYGCSMQRPAEKRESATKASNGENGAPNSATVDKIRDAMAADSMTTSRLLSVATP</sequence>
<dbReference type="EMBL" id="HBEC01017093">
    <property type="protein sequence ID" value="CAD8287966.1"/>
    <property type="molecule type" value="Transcribed_RNA"/>
</dbReference>
<dbReference type="PROSITE" id="PS50011">
    <property type="entry name" value="PROTEIN_KINASE_DOM"/>
    <property type="match status" value="1"/>
</dbReference>
<feature type="compositionally biased region" description="Polar residues" evidence="7">
    <location>
        <begin position="621"/>
        <end position="635"/>
    </location>
</feature>
<keyword evidence="3 6" id="KW-0547">Nucleotide-binding</keyword>
<reference evidence="9" key="1">
    <citation type="submission" date="2021-01" db="EMBL/GenBank/DDBJ databases">
        <authorList>
            <person name="Corre E."/>
            <person name="Pelletier E."/>
            <person name="Niang G."/>
            <person name="Scheremetjew M."/>
            <person name="Finn R."/>
            <person name="Kale V."/>
            <person name="Holt S."/>
            <person name="Cochrane G."/>
            <person name="Meng A."/>
            <person name="Brown T."/>
            <person name="Cohen L."/>
        </authorList>
    </citation>
    <scope>NUCLEOTIDE SEQUENCE</scope>
    <source>
        <strain evidence="9">CCMP219</strain>
    </source>
</reference>
<evidence type="ECO:0000256" key="6">
    <source>
        <dbReference type="PROSITE-ProRule" id="PRU10141"/>
    </source>
</evidence>
<dbReference type="PROSITE" id="PS00107">
    <property type="entry name" value="PROTEIN_KINASE_ATP"/>
    <property type="match status" value="1"/>
</dbReference>
<feature type="domain" description="Protein kinase" evidence="8">
    <location>
        <begin position="155"/>
        <end position="470"/>
    </location>
</feature>
<dbReference type="InterPro" id="IPR000719">
    <property type="entry name" value="Prot_kinase_dom"/>
</dbReference>
<evidence type="ECO:0000313" key="9">
    <source>
        <dbReference type="EMBL" id="CAD8287966.1"/>
    </source>
</evidence>
<dbReference type="InterPro" id="IPR001245">
    <property type="entry name" value="Ser-Thr/Tyr_kinase_cat_dom"/>
</dbReference>
<dbReference type="GO" id="GO:0004674">
    <property type="term" value="F:protein serine/threonine kinase activity"/>
    <property type="evidence" value="ECO:0007669"/>
    <property type="project" value="UniProtKB-KW"/>
</dbReference>
<organism evidence="9">
    <name type="scientific">Chlamydomonas euryale</name>
    <dbReference type="NCBI Taxonomy" id="1486919"/>
    <lineage>
        <taxon>Eukaryota</taxon>
        <taxon>Viridiplantae</taxon>
        <taxon>Chlorophyta</taxon>
        <taxon>core chlorophytes</taxon>
        <taxon>Chlorophyceae</taxon>
        <taxon>CS clade</taxon>
        <taxon>Chlamydomonadales</taxon>
        <taxon>Chlamydomonadaceae</taxon>
        <taxon>Chlamydomonas</taxon>
    </lineage>
</organism>
<evidence type="ECO:0000256" key="4">
    <source>
        <dbReference type="ARBA" id="ARBA00022777"/>
    </source>
</evidence>
<keyword evidence="4" id="KW-0418">Kinase</keyword>
<dbReference type="PANTHER" id="PTHR44329">
    <property type="entry name" value="SERINE/THREONINE-PROTEIN KINASE TNNI3K-RELATED"/>
    <property type="match status" value="1"/>
</dbReference>
<protein>
    <recommendedName>
        <fullName evidence="8">Protein kinase domain-containing protein</fullName>
    </recommendedName>
</protein>
<dbReference type="GO" id="GO:0005524">
    <property type="term" value="F:ATP binding"/>
    <property type="evidence" value="ECO:0007669"/>
    <property type="project" value="UniProtKB-UniRule"/>
</dbReference>
<evidence type="ECO:0000256" key="7">
    <source>
        <dbReference type="SAM" id="MobiDB-lite"/>
    </source>
</evidence>
<evidence type="ECO:0000256" key="3">
    <source>
        <dbReference type="ARBA" id="ARBA00022741"/>
    </source>
</evidence>
<feature type="compositionally biased region" description="Low complexity" evidence="7">
    <location>
        <begin position="566"/>
        <end position="582"/>
    </location>
</feature>
<dbReference type="InterPro" id="IPR008271">
    <property type="entry name" value="Ser/Thr_kinase_AS"/>
</dbReference>
<evidence type="ECO:0000259" key="8">
    <source>
        <dbReference type="PROSITE" id="PS50011"/>
    </source>
</evidence>
<name>A0A7R9V8Z4_9CHLO</name>
<dbReference type="SUPFAM" id="SSF56112">
    <property type="entry name" value="Protein kinase-like (PK-like)"/>
    <property type="match status" value="1"/>
</dbReference>
<dbReference type="Pfam" id="PF00069">
    <property type="entry name" value="Pkinase"/>
    <property type="match status" value="1"/>
</dbReference>
<dbReference type="InterPro" id="IPR051681">
    <property type="entry name" value="Ser/Thr_Kinases-Pseudokinases"/>
</dbReference>
<dbReference type="Gene3D" id="3.30.200.20">
    <property type="entry name" value="Phosphorylase Kinase, domain 1"/>
    <property type="match status" value="1"/>
</dbReference>
<gene>
    <name evidence="9" type="ORF">CEUR00632_LOCUS8005</name>
</gene>
<keyword evidence="5 6" id="KW-0067">ATP-binding</keyword>
<feature type="binding site" evidence="6">
    <location>
        <position position="183"/>
    </location>
    <ligand>
        <name>ATP</name>
        <dbReference type="ChEBI" id="CHEBI:30616"/>
    </ligand>
</feature>
<dbReference type="SMART" id="SM00220">
    <property type="entry name" value="S_TKc"/>
    <property type="match status" value="1"/>
</dbReference>
<feature type="compositionally biased region" description="Polar residues" evidence="7">
    <location>
        <begin position="522"/>
        <end position="565"/>
    </location>
</feature>
<accession>A0A7R9V8Z4</accession>
<dbReference type="Gene3D" id="1.10.510.10">
    <property type="entry name" value="Transferase(Phosphotransferase) domain 1"/>
    <property type="match status" value="1"/>
</dbReference>
<feature type="region of interest" description="Disordered" evidence="7">
    <location>
        <begin position="67"/>
        <end position="101"/>
    </location>
</feature>
<dbReference type="InterPro" id="IPR011009">
    <property type="entry name" value="Kinase-like_dom_sf"/>
</dbReference>
<keyword evidence="1" id="KW-0723">Serine/threonine-protein kinase</keyword>
<evidence type="ECO:0000256" key="2">
    <source>
        <dbReference type="ARBA" id="ARBA00022679"/>
    </source>
</evidence>
<evidence type="ECO:0000256" key="1">
    <source>
        <dbReference type="ARBA" id="ARBA00022527"/>
    </source>
</evidence>
<dbReference type="PANTHER" id="PTHR44329:SF214">
    <property type="entry name" value="PROTEIN KINASE DOMAIN-CONTAINING PROTEIN"/>
    <property type="match status" value="1"/>
</dbReference>
<dbReference type="AlphaFoldDB" id="A0A7R9V8Z4"/>
<dbReference type="InterPro" id="IPR017441">
    <property type="entry name" value="Protein_kinase_ATP_BS"/>
</dbReference>